<keyword evidence="2" id="KW-1185">Reference proteome</keyword>
<protein>
    <submittedName>
        <fullName evidence="1">Uncharacterized protein</fullName>
    </submittedName>
</protein>
<accession>A0A2P7B0W9</accession>
<dbReference type="EMBL" id="PGGN01000001">
    <property type="protein sequence ID" value="PSH60091.1"/>
    <property type="molecule type" value="Genomic_DNA"/>
</dbReference>
<organism evidence="1 2">
    <name type="scientific">Phyllobacterium endophyticum</name>
    <dbReference type="NCBI Taxonomy" id="1149773"/>
    <lineage>
        <taxon>Bacteria</taxon>
        <taxon>Pseudomonadati</taxon>
        <taxon>Pseudomonadota</taxon>
        <taxon>Alphaproteobacteria</taxon>
        <taxon>Hyphomicrobiales</taxon>
        <taxon>Phyllobacteriaceae</taxon>
        <taxon>Phyllobacterium</taxon>
    </lineage>
</organism>
<gene>
    <name evidence="1" type="ORF">CU100_05105</name>
</gene>
<name>A0A2P7B0W9_9HYPH</name>
<sequence length="63" mass="6995">MQIVIGFLCISPQGEVLYLSCSRFANAADFCHIIAEIASKQSQSLGRIMRIASKPSFRAEKMM</sequence>
<reference evidence="2" key="1">
    <citation type="submission" date="2017-11" db="EMBL/GenBank/DDBJ databases">
        <authorList>
            <person name="Kuznetsova I."/>
            <person name="Sazanova A."/>
            <person name="Chirak E."/>
            <person name="Safronova V."/>
            <person name="Willems A."/>
        </authorList>
    </citation>
    <scope>NUCLEOTIDE SEQUENCE [LARGE SCALE GENOMIC DNA]</scope>
    <source>
        <strain evidence="2">PEPV15</strain>
    </source>
</reference>
<comment type="caution">
    <text evidence="1">The sequence shown here is derived from an EMBL/GenBank/DDBJ whole genome shotgun (WGS) entry which is preliminary data.</text>
</comment>
<dbReference type="AlphaFoldDB" id="A0A2P7B0W9"/>
<proteinExistence type="predicted"/>
<dbReference type="Proteomes" id="UP000241158">
    <property type="component" value="Unassembled WGS sequence"/>
</dbReference>
<evidence type="ECO:0000313" key="2">
    <source>
        <dbReference type="Proteomes" id="UP000241158"/>
    </source>
</evidence>
<evidence type="ECO:0000313" key="1">
    <source>
        <dbReference type="EMBL" id="PSH60091.1"/>
    </source>
</evidence>